<dbReference type="CDD" id="cd01295">
    <property type="entry name" value="AdeC"/>
    <property type="match status" value="1"/>
</dbReference>
<dbReference type="InterPro" id="IPR026912">
    <property type="entry name" value="Adenine_deam_C"/>
</dbReference>
<dbReference type="Gene3D" id="3.20.20.140">
    <property type="entry name" value="Metal-dependent hydrolases"/>
    <property type="match status" value="1"/>
</dbReference>
<reference evidence="9 10" key="1">
    <citation type="submission" date="2015-09" db="EMBL/GenBank/DDBJ databases">
        <authorList>
            <consortium name="Pathogen Informatics"/>
        </authorList>
    </citation>
    <scope>NUCLEOTIDE SEQUENCE [LARGE SCALE GENOMIC DNA]</scope>
    <source>
        <strain evidence="9 10">2789STDY5834876</strain>
    </source>
</reference>
<name>A0A174ILW8_9FIRM</name>
<evidence type="ECO:0000313" key="9">
    <source>
        <dbReference type="EMBL" id="CUO88333.1"/>
    </source>
</evidence>
<feature type="domain" description="Adenine deaminase C-terminal" evidence="8">
    <location>
        <begin position="403"/>
        <end position="572"/>
    </location>
</feature>
<feature type="domain" description="Amidohydrolase-related" evidence="7">
    <location>
        <begin position="70"/>
        <end position="350"/>
    </location>
</feature>
<comment type="catalytic activity">
    <reaction evidence="5 6">
        <text>adenine + H2O + H(+) = hypoxanthine + NH4(+)</text>
        <dbReference type="Rhea" id="RHEA:23688"/>
        <dbReference type="ChEBI" id="CHEBI:15377"/>
        <dbReference type="ChEBI" id="CHEBI:15378"/>
        <dbReference type="ChEBI" id="CHEBI:16708"/>
        <dbReference type="ChEBI" id="CHEBI:17368"/>
        <dbReference type="ChEBI" id="CHEBI:28938"/>
        <dbReference type="EC" id="3.5.4.2"/>
    </reaction>
</comment>
<dbReference type="InterPro" id="IPR011059">
    <property type="entry name" value="Metal-dep_hydrolase_composite"/>
</dbReference>
<evidence type="ECO:0000259" key="7">
    <source>
        <dbReference type="Pfam" id="PF01979"/>
    </source>
</evidence>
<organism evidence="9 10">
    <name type="scientific">Faecalicatena contorta</name>
    <dbReference type="NCBI Taxonomy" id="39482"/>
    <lineage>
        <taxon>Bacteria</taxon>
        <taxon>Bacillati</taxon>
        <taxon>Bacillota</taxon>
        <taxon>Clostridia</taxon>
        <taxon>Lachnospirales</taxon>
        <taxon>Lachnospiraceae</taxon>
        <taxon>Faecalicatena</taxon>
    </lineage>
</organism>
<dbReference type="EMBL" id="CYZU01000040">
    <property type="protein sequence ID" value="CUO88333.1"/>
    <property type="molecule type" value="Genomic_DNA"/>
</dbReference>
<dbReference type="AlphaFoldDB" id="A0A174ILW8"/>
<dbReference type="GO" id="GO:0000034">
    <property type="term" value="F:adenine deaminase activity"/>
    <property type="evidence" value="ECO:0007669"/>
    <property type="project" value="UniProtKB-UniRule"/>
</dbReference>
<evidence type="ECO:0000256" key="6">
    <source>
        <dbReference type="HAMAP-Rule" id="MF_01518"/>
    </source>
</evidence>
<dbReference type="HAMAP" id="MF_01518">
    <property type="entry name" value="Adenine_deamin"/>
    <property type="match status" value="1"/>
</dbReference>
<dbReference type="PANTHER" id="PTHR11113:SF2">
    <property type="entry name" value="ADENINE DEAMINASE"/>
    <property type="match status" value="1"/>
</dbReference>
<dbReference type="SUPFAM" id="SSF51556">
    <property type="entry name" value="Metallo-dependent hydrolases"/>
    <property type="match status" value="1"/>
</dbReference>
<dbReference type="NCBIfam" id="TIGR01178">
    <property type="entry name" value="ade"/>
    <property type="match status" value="1"/>
</dbReference>
<evidence type="ECO:0000256" key="1">
    <source>
        <dbReference type="ARBA" id="ARBA00006773"/>
    </source>
</evidence>
<sequence>MNEMSKEALKELIDTAAGRNTADIVIKNCRIVDVLNGSIIEGDIAVIRGLIAGIGNYEGREEIDAKGKYAVPGFIDSHIHIESAYVSPEEIGRLLVPHGATTIIADPHEIVNVCGIRGLDYMLQAAKGTALDIKYMLPSCVPATPFEHAGANIDAEAMKGPIQDERILGLGEYMNFPGLIHGCESDLDKIMTAKEIGKLIDGHSPGVSGRDLNAYAAALIHTDHECSTVEEMLDRISRGMYVLLRQGSACHNLRTLLKGLTPMNNRRCLLCSDDLQPKTILEQGHLDNHLSICVEEGIDAITAIRMASLNAAECFRLYDRGAIAPGLRADIVLLDNLRDFSVSKVWIGGTLAAAEGNYLLPVEKRDISSVKGSFHVKDFSKNKLKMHLKSRHVNVIDILPGGVVTGKGTANVELDETGDFVRDPDVDLVKIAVIERHQETGNVAAAFLRGYGIREGAAALSVAHDSHNIITVGVTDEDMEFAVQELIRQNGGIVLVKDGHVTESMPMPIGGLMSDQSGEWVDDKLTRIHQAAHEELGISRDVEPVMTLCFMSLAVIPEIKLTDMGLFDVTKFDFIPVEAE</sequence>
<accession>A0A174ILW8</accession>
<evidence type="ECO:0000256" key="5">
    <source>
        <dbReference type="ARBA" id="ARBA00047720"/>
    </source>
</evidence>
<keyword evidence="3 6" id="KW-0378">Hydrolase</keyword>
<comment type="similarity">
    <text evidence="1 6">Belongs to the metallo-dependent hydrolases superfamily. Adenine deaminase family.</text>
</comment>
<evidence type="ECO:0000259" key="8">
    <source>
        <dbReference type="Pfam" id="PF13382"/>
    </source>
</evidence>
<dbReference type="InterPro" id="IPR006680">
    <property type="entry name" value="Amidohydro-rel"/>
</dbReference>
<dbReference type="STRING" id="39482.ERS852491_03608"/>
<keyword evidence="4 6" id="KW-0464">Manganese</keyword>
<dbReference type="GO" id="GO:0006146">
    <property type="term" value="P:adenine catabolic process"/>
    <property type="evidence" value="ECO:0007669"/>
    <property type="project" value="InterPro"/>
</dbReference>
<gene>
    <name evidence="9" type="primary">adeC_2</name>
    <name evidence="6" type="synonym">ade</name>
    <name evidence="9" type="ORF">ERS852491_03608</name>
</gene>
<evidence type="ECO:0000256" key="3">
    <source>
        <dbReference type="ARBA" id="ARBA00022801"/>
    </source>
</evidence>
<dbReference type="InterPro" id="IPR006679">
    <property type="entry name" value="Adenine_deam"/>
</dbReference>
<evidence type="ECO:0000256" key="2">
    <source>
        <dbReference type="ARBA" id="ARBA00012782"/>
    </source>
</evidence>
<evidence type="ECO:0000256" key="4">
    <source>
        <dbReference type="ARBA" id="ARBA00023211"/>
    </source>
</evidence>
<evidence type="ECO:0000313" key="10">
    <source>
        <dbReference type="Proteomes" id="UP000095544"/>
    </source>
</evidence>
<dbReference type="EC" id="3.5.4.2" evidence="2 6"/>
<dbReference type="InterPro" id="IPR032466">
    <property type="entry name" value="Metal_Hydrolase"/>
</dbReference>
<dbReference type="Gene3D" id="2.30.40.10">
    <property type="entry name" value="Urease, subunit C, domain 1"/>
    <property type="match status" value="1"/>
</dbReference>
<protein>
    <recommendedName>
        <fullName evidence="2 6">Adenine deaminase</fullName>
        <shortName evidence="6">Adenase</shortName>
        <shortName evidence="6">Adenine aminase</shortName>
        <ecNumber evidence="2 6">3.5.4.2</ecNumber>
    </recommendedName>
</protein>
<proteinExistence type="inferred from homology"/>
<dbReference type="Pfam" id="PF01979">
    <property type="entry name" value="Amidohydro_1"/>
    <property type="match status" value="1"/>
</dbReference>
<comment type="cofactor">
    <cofactor evidence="6">
        <name>Mn(2+)</name>
        <dbReference type="ChEBI" id="CHEBI:29035"/>
    </cofactor>
</comment>
<dbReference type="Pfam" id="PF13382">
    <property type="entry name" value="Adenine_deam_C"/>
    <property type="match status" value="1"/>
</dbReference>
<dbReference type="SUPFAM" id="SSF51338">
    <property type="entry name" value="Composite domain of metallo-dependent hydrolases"/>
    <property type="match status" value="1"/>
</dbReference>
<dbReference type="PANTHER" id="PTHR11113">
    <property type="entry name" value="N-ACETYLGLUCOSAMINE-6-PHOSPHATE DEACETYLASE"/>
    <property type="match status" value="1"/>
</dbReference>
<dbReference type="Proteomes" id="UP000095544">
    <property type="component" value="Unassembled WGS sequence"/>
</dbReference>